<proteinExistence type="predicted"/>
<evidence type="ECO:0000256" key="1">
    <source>
        <dbReference type="SAM" id="Phobius"/>
    </source>
</evidence>
<dbReference type="RefSeq" id="WP_206855191.1">
    <property type="nucleotide sequence ID" value="NZ_CP147250.1"/>
</dbReference>
<keyword evidence="3" id="KW-0808">Transferase</keyword>
<feature type="domain" description="Sensor histidine kinase NatK-like C-terminal" evidence="2">
    <location>
        <begin position="323"/>
        <end position="422"/>
    </location>
</feature>
<keyword evidence="1" id="KW-0472">Membrane</keyword>
<evidence type="ECO:0000313" key="3">
    <source>
        <dbReference type="EMBL" id="WYJ81110.1"/>
    </source>
</evidence>
<keyword evidence="1" id="KW-0812">Transmembrane</keyword>
<keyword evidence="3" id="KW-0418">Kinase</keyword>
<dbReference type="PANTHER" id="PTHR40448:SF1">
    <property type="entry name" value="TWO-COMPONENT SENSOR HISTIDINE KINASE"/>
    <property type="match status" value="1"/>
</dbReference>
<organism evidence="3 4">
    <name type="scientific">Candidatus Enterococcus mangumiae</name>
    <dbReference type="NCBI Taxonomy" id="2230878"/>
    <lineage>
        <taxon>Bacteria</taxon>
        <taxon>Bacillati</taxon>
        <taxon>Bacillota</taxon>
        <taxon>Bacilli</taxon>
        <taxon>Lactobacillales</taxon>
        <taxon>Enterococcaceae</taxon>
        <taxon>Enterococcus</taxon>
    </lineage>
</organism>
<protein>
    <submittedName>
        <fullName evidence="3">Two-component system, LytTR family, sensor histidine kinase AgrC</fullName>
    </submittedName>
</protein>
<dbReference type="EMBL" id="CP147250">
    <property type="protein sequence ID" value="WYJ81110.1"/>
    <property type="molecule type" value="Genomic_DNA"/>
</dbReference>
<evidence type="ECO:0000313" key="4">
    <source>
        <dbReference type="Proteomes" id="UP000664360"/>
    </source>
</evidence>
<dbReference type="PANTHER" id="PTHR40448">
    <property type="entry name" value="TWO-COMPONENT SENSOR HISTIDINE KINASE"/>
    <property type="match status" value="1"/>
</dbReference>
<dbReference type="Gene3D" id="3.30.565.10">
    <property type="entry name" value="Histidine kinase-like ATPase, C-terminal domain"/>
    <property type="match status" value="1"/>
</dbReference>
<feature type="transmembrane region" description="Helical" evidence="1">
    <location>
        <begin position="79"/>
        <end position="97"/>
    </location>
</feature>
<name>A0ABZ2T137_9ENTE</name>
<dbReference type="InterPro" id="IPR032834">
    <property type="entry name" value="NatK-like_C"/>
</dbReference>
<dbReference type="GO" id="GO:0016301">
    <property type="term" value="F:kinase activity"/>
    <property type="evidence" value="ECO:0007669"/>
    <property type="project" value="UniProtKB-KW"/>
</dbReference>
<feature type="transmembrane region" description="Helical" evidence="1">
    <location>
        <begin position="6"/>
        <end position="26"/>
    </location>
</feature>
<keyword evidence="4" id="KW-1185">Reference proteome</keyword>
<dbReference type="InterPro" id="IPR036890">
    <property type="entry name" value="HATPase_C_sf"/>
</dbReference>
<dbReference type="Pfam" id="PF14501">
    <property type="entry name" value="HATPase_c_5"/>
    <property type="match status" value="1"/>
</dbReference>
<gene>
    <name evidence="3" type="ORF">DOK79_002694</name>
</gene>
<reference evidence="3 4" key="2">
    <citation type="submission" date="2024-03" db="EMBL/GenBank/DDBJ databases">
        <title>The Genome Sequence of Enterococcus sp. DIV1094.</title>
        <authorList>
            <consortium name="The Broad Institute Genomics Platform"/>
            <consortium name="The Broad Institute Microbial Omics Core"/>
            <consortium name="The Broad Institute Genomic Center for Infectious Diseases"/>
            <person name="Earl A."/>
            <person name="Manson A."/>
            <person name="Gilmore M."/>
            <person name="Schwartman J."/>
            <person name="Shea T."/>
            <person name="Abouelleil A."/>
            <person name="Cao P."/>
            <person name="Chapman S."/>
            <person name="Cusick C."/>
            <person name="Young S."/>
            <person name="Neafsey D."/>
            <person name="Nusbaum C."/>
            <person name="Birren B."/>
        </authorList>
    </citation>
    <scope>NUCLEOTIDE SEQUENCE [LARGE SCALE GENOMIC DNA]</scope>
    <source>
        <strain evidence="3 4">DIV1094</strain>
    </source>
</reference>
<reference evidence="3 4" key="1">
    <citation type="submission" date="2021-03" db="EMBL/GenBank/DDBJ databases">
        <authorList>
            <person name="Gilmore M.S."/>
            <person name="Schwartzman J."/>
            <person name="Van Tyne D."/>
            <person name="Martin M."/>
            <person name="Earl A.M."/>
            <person name="Manson A.L."/>
            <person name="Straub T."/>
            <person name="Salamzade R."/>
            <person name="Saavedra J."/>
            <person name="Lebreton F."/>
            <person name="Prichula J."/>
            <person name="Schaufler K."/>
            <person name="Gaca A."/>
            <person name="Sgardioli B."/>
            <person name="Wagenaar J."/>
            <person name="Strong T."/>
        </authorList>
    </citation>
    <scope>NUCLEOTIDE SEQUENCE [LARGE SCALE GENOMIC DNA]</scope>
    <source>
        <strain evidence="3 4">DIV1094</strain>
    </source>
</reference>
<dbReference type="SUPFAM" id="SSF55874">
    <property type="entry name" value="ATPase domain of HSP90 chaperone/DNA topoisomerase II/histidine kinase"/>
    <property type="match status" value="1"/>
</dbReference>
<sequence>MNLNTLESLLIVIVQTACIFFVTSFLDTYLKSWYYVIMSIIGIVCYMALYFVINVFATIVLWIGLCMITFYFRRNIYTALFIPSVTFCLYIFSDYLINFSYSILHLDLSIRLTVILGTSLFFLFAYIFKTWLLEKCYKDLLTIKISGVIATATILVYFSLLVMERFSNLRAYLMDAHELFVILYGLLSTVLCFSFIFIKRTEYENKEQKRQMNYLIEYSEQAEKNYLEILKFKHDYKNILISLEEYIESEDLSGLKDYFRNSIKATGTIFDQEIFKMSSISNIKIREIKSVILSKLYMAHQEGIHVNISVPKVVEKIEMPTMVLVRMLGIILDNAIEASREIEQPEIEIAIVADHKDCTFMLINKCKSNLPKLHDLKKPNFTTKPGNSGIGLANLDDLVKLNTNVFLDTKIQSDKFIQIITICGVEG</sequence>
<feature type="transmembrane region" description="Helical" evidence="1">
    <location>
        <begin position="140"/>
        <end position="160"/>
    </location>
</feature>
<evidence type="ECO:0000259" key="2">
    <source>
        <dbReference type="Pfam" id="PF14501"/>
    </source>
</evidence>
<feature type="transmembrane region" description="Helical" evidence="1">
    <location>
        <begin position="180"/>
        <end position="198"/>
    </location>
</feature>
<dbReference type="Proteomes" id="UP000664360">
    <property type="component" value="Chromosome"/>
</dbReference>
<feature type="transmembrane region" description="Helical" evidence="1">
    <location>
        <begin position="109"/>
        <end position="128"/>
    </location>
</feature>
<keyword evidence="1" id="KW-1133">Transmembrane helix</keyword>
<accession>A0ABZ2T137</accession>